<dbReference type="InterPro" id="IPR012336">
    <property type="entry name" value="Thioredoxin-like_fold"/>
</dbReference>
<dbReference type="Pfam" id="PF13462">
    <property type="entry name" value="Thioredoxin_4"/>
    <property type="match status" value="1"/>
</dbReference>
<dbReference type="OrthoDB" id="37297at2759"/>
<dbReference type="AlphaFoldDB" id="A0A0G4IU51"/>
<dbReference type="InterPro" id="IPR036249">
    <property type="entry name" value="Thioredoxin-like_sf"/>
</dbReference>
<protein>
    <recommendedName>
        <fullName evidence="1">Thioredoxin-like fold domain-containing protein</fullName>
    </recommendedName>
</protein>
<accession>A0A0G4IU51</accession>
<keyword evidence="4" id="KW-1185">Reference proteome</keyword>
<evidence type="ECO:0000313" key="3">
    <source>
        <dbReference type="EMBL" id="SPR00801.1"/>
    </source>
</evidence>
<dbReference type="EMBL" id="OVEO01000015">
    <property type="protein sequence ID" value="SPR00801.1"/>
    <property type="molecule type" value="Genomic_DNA"/>
</dbReference>
<keyword evidence="3" id="KW-0496">Mitochondrion</keyword>
<organism evidence="2 4">
    <name type="scientific">Plasmodiophora brassicae</name>
    <name type="common">Clubroot disease agent</name>
    <dbReference type="NCBI Taxonomy" id="37360"/>
    <lineage>
        <taxon>Eukaryota</taxon>
        <taxon>Sar</taxon>
        <taxon>Rhizaria</taxon>
        <taxon>Endomyxa</taxon>
        <taxon>Phytomyxea</taxon>
        <taxon>Plasmodiophorida</taxon>
        <taxon>Plasmodiophoridae</taxon>
        <taxon>Plasmodiophora</taxon>
    </lineage>
</organism>
<evidence type="ECO:0000313" key="5">
    <source>
        <dbReference type="Proteomes" id="UP000290189"/>
    </source>
</evidence>
<dbReference type="Proteomes" id="UP000039324">
    <property type="component" value="Unassembled WGS sequence"/>
</dbReference>
<dbReference type="PANTHER" id="PTHR33875:SF2">
    <property type="entry name" value="ACR183CP"/>
    <property type="match status" value="1"/>
</dbReference>
<gene>
    <name evidence="2" type="ORF">PBRA_006778</name>
    <name evidence="3" type="ORF">PLBR_LOCUS8016</name>
</gene>
<evidence type="ECO:0000313" key="4">
    <source>
        <dbReference type="Proteomes" id="UP000039324"/>
    </source>
</evidence>
<name>A0A0G4IU51_PLABS</name>
<dbReference type="OMA" id="IKFSRQN"/>
<evidence type="ECO:0000259" key="1">
    <source>
        <dbReference type="Pfam" id="PF13462"/>
    </source>
</evidence>
<dbReference type="STRING" id="37360.A0A0G4IU51"/>
<dbReference type="SUPFAM" id="SSF52833">
    <property type="entry name" value="Thioredoxin-like"/>
    <property type="match status" value="1"/>
</dbReference>
<dbReference type="Proteomes" id="UP000290189">
    <property type="component" value="Unassembled WGS sequence"/>
</dbReference>
<evidence type="ECO:0000313" key="2">
    <source>
        <dbReference type="EMBL" id="CEO98664.1"/>
    </source>
</evidence>
<reference evidence="3 5" key="2">
    <citation type="submission" date="2018-03" db="EMBL/GenBank/DDBJ databases">
        <authorList>
            <person name="Fogelqvist J."/>
        </authorList>
    </citation>
    <scope>NUCLEOTIDE SEQUENCE [LARGE SCALE GENOMIC DNA]</scope>
</reference>
<sequence length="191" mass="21350">MLFGHPLGPSIGAPAKARVHITAALDLTCPFSKRALQTLKALADKYPTSQVQISKLDWVQVWHPQAYVMALAAVAVLRAKDLNAWYKYTDALFDRQAEFFDDKVHDLSRSALEQRLAELAQDIAGVDKATFAANMKDDRSVRMIKDHTRFGRQNGVHESPTFMVNGLINRNLSSSTTVDQWDDVLKPLLAD</sequence>
<geneLocation type="mitochondrion" evidence="3"/>
<dbReference type="PANTHER" id="PTHR33875">
    <property type="entry name" value="OS09G0542200 PROTEIN"/>
    <property type="match status" value="1"/>
</dbReference>
<feature type="domain" description="Thioredoxin-like fold" evidence="1">
    <location>
        <begin position="10"/>
        <end position="181"/>
    </location>
</feature>
<reference evidence="2 4" key="1">
    <citation type="submission" date="2015-02" db="EMBL/GenBank/DDBJ databases">
        <authorList>
            <person name="Chooi Y.-H."/>
        </authorList>
    </citation>
    <scope>NUCLEOTIDE SEQUENCE [LARGE SCALE GENOMIC DNA]</scope>
    <source>
        <strain evidence="2">E3</strain>
    </source>
</reference>
<dbReference type="EMBL" id="CDSF01000086">
    <property type="protein sequence ID" value="CEO98664.1"/>
    <property type="molecule type" value="Genomic_DNA"/>
</dbReference>
<dbReference type="Gene3D" id="3.40.30.10">
    <property type="entry name" value="Glutaredoxin"/>
    <property type="match status" value="1"/>
</dbReference>
<proteinExistence type="predicted"/>